<keyword evidence="5" id="KW-1185">Reference proteome</keyword>
<evidence type="ECO:0000313" key="5">
    <source>
        <dbReference type="Proteomes" id="UP000831963"/>
    </source>
</evidence>
<protein>
    <submittedName>
        <fullName evidence="4">Lsr2 family protein</fullName>
    </submittedName>
</protein>
<name>A0ABY4ISU3_9MICO</name>
<dbReference type="Proteomes" id="UP000831963">
    <property type="component" value="Chromosome"/>
</dbReference>
<accession>A0ABY4ISU3</accession>
<dbReference type="Pfam" id="PF23359">
    <property type="entry name" value="Lsr2_DNA-bd"/>
    <property type="match status" value="1"/>
</dbReference>
<evidence type="ECO:0000259" key="2">
    <source>
        <dbReference type="Pfam" id="PF11774"/>
    </source>
</evidence>
<organism evidence="4 5">
    <name type="scientific">Microbacterium galbinum</name>
    <dbReference type="NCBI Taxonomy" id="2851646"/>
    <lineage>
        <taxon>Bacteria</taxon>
        <taxon>Bacillati</taxon>
        <taxon>Actinomycetota</taxon>
        <taxon>Actinomycetes</taxon>
        <taxon>Micrococcales</taxon>
        <taxon>Microbacteriaceae</taxon>
        <taxon>Microbacterium</taxon>
    </lineage>
</organism>
<dbReference type="InterPro" id="IPR042261">
    <property type="entry name" value="Lsr2-like_dimerization"/>
</dbReference>
<evidence type="ECO:0000259" key="3">
    <source>
        <dbReference type="Pfam" id="PF23359"/>
    </source>
</evidence>
<dbReference type="Gene3D" id="3.30.60.230">
    <property type="entry name" value="Lsr2, dimerization domain"/>
    <property type="match status" value="1"/>
</dbReference>
<dbReference type="EMBL" id="CP078077">
    <property type="protein sequence ID" value="UPL15699.1"/>
    <property type="molecule type" value="Genomic_DNA"/>
</dbReference>
<proteinExistence type="predicted"/>
<feature type="domain" description="Lsr2 dimerization" evidence="2">
    <location>
        <begin position="10"/>
        <end position="64"/>
    </location>
</feature>
<gene>
    <name evidence="4" type="ORF">KV396_14955</name>
</gene>
<dbReference type="InterPro" id="IPR036625">
    <property type="entry name" value="E3-bd_dom_sf"/>
</dbReference>
<feature type="domain" description="Lsr2 DNA-binding" evidence="3">
    <location>
        <begin position="82"/>
        <end position="115"/>
    </location>
</feature>
<dbReference type="InterPro" id="IPR024412">
    <property type="entry name" value="Lsr2_dim_dom"/>
</dbReference>
<reference evidence="4 5" key="1">
    <citation type="submission" date="2021-06" db="EMBL/GenBank/DDBJ databases">
        <title>Genome-based taxonomic framework of Microbacterium strains isolated from marine environment, the description of four new species and reclassification of four preexisting species.</title>
        <authorList>
            <person name="Lee S.D."/>
            <person name="Kim S.-M."/>
            <person name="Byeon Y.-S."/>
            <person name="Yang H.L."/>
            <person name="Kim I.S."/>
        </authorList>
    </citation>
    <scope>NUCLEOTIDE SEQUENCE [LARGE SCALE GENOMIC DNA]</scope>
    <source>
        <strain evidence="4 5">SSW1-36</strain>
    </source>
</reference>
<sequence>MARIPKPIEYTSIDDLSGGEVAGEDLQTVMFSIGTKAYEIDLSSENAQKLVELLEPYVDAARPVSRSRLARKHARAAGNGHRDLDAVRVWARKNGHTVSDKGRIPNDILSAYNDAH</sequence>
<evidence type="ECO:0000313" key="4">
    <source>
        <dbReference type="EMBL" id="UPL15699.1"/>
    </source>
</evidence>
<dbReference type="RefSeq" id="WP_247956218.1">
    <property type="nucleotide sequence ID" value="NZ_CP078077.1"/>
</dbReference>
<dbReference type="InterPro" id="IPR055370">
    <property type="entry name" value="Lsr2_DNA-bd"/>
</dbReference>
<evidence type="ECO:0000256" key="1">
    <source>
        <dbReference type="ARBA" id="ARBA00023125"/>
    </source>
</evidence>
<dbReference type="Gene3D" id="4.10.320.10">
    <property type="entry name" value="E3-binding domain"/>
    <property type="match status" value="1"/>
</dbReference>
<dbReference type="Pfam" id="PF11774">
    <property type="entry name" value="Lsr2"/>
    <property type="match status" value="1"/>
</dbReference>
<keyword evidence="1" id="KW-0238">DNA-binding</keyword>